<protein>
    <submittedName>
        <fullName evidence="3">Uncharacterized protein</fullName>
    </submittedName>
</protein>
<sequence length="346" mass="39673">MTFKLDEKELACRVRKANKDDFTEIFQLISAEPKYRVSDLALTVLFNLVVFGSMSAVAVACFAWLIIFKIIQQKTFSLMTYVLVAIGPACVVYLIALVQAYLLFASRYKKMSHFQALSKDPSNDELNGFVKDRQIFMAFAHKRKEDETRKEEGPCLGVLIMTAYPNFCARIGFNPLRLKEFNKYAQSAMIVEWLVVNEQLLKKSGQSSVIYDSMLRYVCGGDTLNENRYGILDDTSVNYVLCVSDEMSIWQHQCLVENGFVVCGSWEDLHLFGSLPFPTRFHFFLKPMNAVASALHKEKQRREKLQQTTTSQNKQSVQSEKKKKKTNRFGTCDTLIFFSSFNLSRT</sequence>
<feature type="transmembrane region" description="Helical" evidence="2">
    <location>
        <begin position="79"/>
        <end position="104"/>
    </location>
</feature>
<dbReference type="EMBL" id="ASPP01025428">
    <property type="protein sequence ID" value="ETO08030.1"/>
    <property type="molecule type" value="Genomic_DNA"/>
</dbReference>
<feature type="transmembrane region" description="Helical" evidence="2">
    <location>
        <begin position="44"/>
        <end position="67"/>
    </location>
</feature>
<gene>
    <name evidence="3" type="ORF">RFI_29361</name>
</gene>
<keyword evidence="2" id="KW-0472">Membrane</keyword>
<comment type="caution">
    <text evidence="3">The sequence shown here is derived from an EMBL/GenBank/DDBJ whole genome shotgun (WGS) entry which is preliminary data.</text>
</comment>
<keyword evidence="2" id="KW-0812">Transmembrane</keyword>
<dbReference type="Proteomes" id="UP000023152">
    <property type="component" value="Unassembled WGS sequence"/>
</dbReference>
<keyword evidence="4" id="KW-1185">Reference proteome</keyword>
<feature type="region of interest" description="Disordered" evidence="1">
    <location>
        <begin position="305"/>
        <end position="324"/>
    </location>
</feature>
<name>X6M4R2_RETFI</name>
<accession>X6M4R2</accession>
<evidence type="ECO:0000313" key="4">
    <source>
        <dbReference type="Proteomes" id="UP000023152"/>
    </source>
</evidence>
<organism evidence="3 4">
    <name type="scientific">Reticulomyxa filosa</name>
    <dbReference type="NCBI Taxonomy" id="46433"/>
    <lineage>
        <taxon>Eukaryota</taxon>
        <taxon>Sar</taxon>
        <taxon>Rhizaria</taxon>
        <taxon>Retaria</taxon>
        <taxon>Foraminifera</taxon>
        <taxon>Monothalamids</taxon>
        <taxon>Reticulomyxidae</taxon>
        <taxon>Reticulomyxa</taxon>
    </lineage>
</organism>
<keyword evidence="2" id="KW-1133">Transmembrane helix</keyword>
<dbReference type="AlphaFoldDB" id="X6M4R2"/>
<reference evidence="3 4" key="1">
    <citation type="journal article" date="2013" name="Curr. Biol.">
        <title>The Genome of the Foraminiferan Reticulomyxa filosa.</title>
        <authorList>
            <person name="Glockner G."/>
            <person name="Hulsmann N."/>
            <person name="Schleicher M."/>
            <person name="Noegel A.A."/>
            <person name="Eichinger L."/>
            <person name="Gallinger C."/>
            <person name="Pawlowski J."/>
            <person name="Sierra R."/>
            <person name="Euteneuer U."/>
            <person name="Pillet L."/>
            <person name="Moustafa A."/>
            <person name="Platzer M."/>
            <person name="Groth M."/>
            <person name="Szafranski K."/>
            <person name="Schliwa M."/>
        </authorList>
    </citation>
    <scope>NUCLEOTIDE SEQUENCE [LARGE SCALE GENOMIC DNA]</scope>
</reference>
<evidence type="ECO:0000313" key="3">
    <source>
        <dbReference type="EMBL" id="ETO08030.1"/>
    </source>
</evidence>
<proteinExistence type="predicted"/>
<evidence type="ECO:0000256" key="2">
    <source>
        <dbReference type="SAM" id="Phobius"/>
    </source>
</evidence>
<evidence type="ECO:0000256" key="1">
    <source>
        <dbReference type="SAM" id="MobiDB-lite"/>
    </source>
</evidence>